<dbReference type="Gene3D" id="1.20.1740.10">
    <property type="entry name" value="Amino acid/polyamine transporter I"/>
    <property type="match status" value="1"/>
</dbReference>
<comment type="subcellular location">
    <subcellularLocation>
        <location evidence="1">Membrane</location>
        <topology evidence="1">Multi-pass membrane protein</topology>
    </subcellularLocation>
</comment>
<feature type="transmembrane region" description="Helical" evidence="6">
    <location>
        <begin position="148"/>
        <end position="167"/>
    </location>
</feature>
<evidence type="ECO:0000256" key="4">
    <source>
        <dbReference type="ARBA" id="ARBA00022989"/>
    </source>
</evidence>
<dbReference type="PANTHER" id="PTHR45649">
    <property type="entry name" value="AMINO-ACID PERMEASE BAT1"/>
    <property type="match status" value="1"/>
</dbReference>
<protein>
    <submittedName>
        <fullName evidence="7">Amino acid permease</fullName>
    </submittedName>
</protein>
<evidence type="ECO:0000256" key="3">
    <source>
        <dbReference type="ARBA" id="ARBA00022692"/>
    </source>
</evidence>
<gene>
    <name evidence="7" type="ORF">AWB69_07990</name>
</gene>
<feature type="transmembrane region" description="Helical" evidence="6">
    <location>
        <begin position="384"/>
        <end position="406"/>
    </location>
</feature>
<evidence type="ECO:0000313" key="7">
    <source>
        <dbReference type="EMBL" id="SAL68299.1"/>
    </source>
</evidence>
<keyword evidence="2" id="KW-0813">Transport</keyword>
<feature type="transmembrane region" description="Helical" evidence="6">
    <location>
        <begin position="109"/>
        <end position="142"/>
    </location>
</feature>
<keyword evidence="4 6" id="KW-1133">Transmembrane helix</keyword>
<evidence type="ECO:0000256" key="1">
    <source>
        <dbReference type="ARBA" id="ARBA00004141"/>
    </source>
</evidence>
<evidence type="ECO:0000256" key="2">
    <source>
        <dbReference type="ARBA" id="ARBA00022448"/>
    </source>
</evidence>
<dbReference type="GO" id="GO:0016020">
    <property type="term" value="C:membrane"/>
    <property type="evidence" value="ECO:0007669"/>
    <property type="project" value="UniProtKB-SubCell"/>
</dbReference>
<accession>A0A158JIJ3</accession>
<feature type="transmembrane region" description="Helical" evidence="6">
    <location>
        <begin position="34"/>
        <end position="55"/>
    </location>
</feature>
<feature type="transmembrane region" description="Helical" evidence="6">
    <location>
        <begin position="217"/>
        <end position="238"/>
    </location>
</feature>
<dbReference type="Pfam" id="PF13520">
    <property type="entry name" value="AA_permease_2"/>
    <property type="match status" value="1"/>
</dbReference>
<feature type="transmembrane region" description="Helical" evidence="6">
    <location>
        <begin position="427"/>
        <end position="447"/>
    </location>
</feature>
<sequence>MSNHASRTHGSLSADDAQLAALGYKSTFERSMGLWQNFALGFTFLSPVVAAYTLFSFGITSGGPPFIWSYLGAGIGQMLVCLIFGEVVSQFPISGGLYPWNRRLVGAKWAWMGGWMYAWALITTASAVSVGAAPFFALLLGFATTPANTTVIAIVLLITTTVLNLLGTKTLARVAMFGFICEVVGALFVSGYLLLFGRLHAIHVTVETFSFGSGSSYLPAFLAAALVGMFACYGFEGCGDMAEETPNPSKTVPRAMRMTIYIGIPVTIFACLALLLALPDIQAAISGKDADPVNTILVHAFGPIGARVVYGIVLISHVSCVLSLLAAVSRLLYAYARDKMLVGSSVLSRISPKTHIPAAALVTAAVVAGAIDCVGFFLPDALTAIVNFAVVGIYVAFQMVVIGALYARLRGWRPSGQFTLGRWGWTVNLLAIAYGSGAALNILWPHTPSAPWFINYAMLLSLAVVFGAGVIYLVLGRPQNKSDAPAGDAWRMSQKAVSSTPHTMEVAGEG</sequence>
<dbReference type="PIRSF" id="PIRSF006060">
    <property type="entry name" value="AA_transporter"/>
    <property type="match status" value="1"/>
</dbReference>
<dbReference type="PANTHER" id="PTHR45649:SF26">
    <property type="entry name" value="OS04G0435100 PROTEIN"/>
    <property type="match status" value="1"/>
</dbReference>
<feature type="transmembrane region" description="Helical" evidence="6">
    <location>
        <begin position="67"/>
        <end position="88"/>
    </location>
</feature>
<keyword evidence="5 6" id="KW-0472">Membrane</keyword>
<keyword evidence="3 6" id="KW-0812">Transmembrane</keyword>
<feature type="transmembrane region" description="Helical" evidence="6">
    <location>
        <begin position="259"/>
        <end position="278"/>
    </location>
</feature>
<dbReference type="GO" id="GO:0022857">
    <property type="term" value="F:transmembrane transporter activity"/>
    <property type="evidence" value="ECO:0007669"/>
    <property type="project" value="InterPro"/>
</dbReference>
<evidence type="ECO:0000256" key="5">
    <source>
        <dbReference type="ARBA" id="ARBA00023136"/>
    </source>
</evidence>
<proteinExistence type="predicted"/>
<feature type="transmembrane region" description="Helical" evidence="6">
    <location>
        <begin position="356"/>
        <end position="378"/>
    </location>
</feature>
<feature type="transmembrane region" description="Helical" evidence="6">
    <location>
        <begin position="453"/>
        <end position="475"/>
    </location>
</feature>
<evidence type="ECO:0000313" key="8">
    <source>
        <dbReference type="Proteomes" id="UP000054683"/>
    </source>
</evidence>
<evidence type="ECO:0000256" key="6">
    <source>
        <dbReference type="SAM" id="Phobius"/>
    </source>
</evidence>
<reference evidence="7 8" key="1">
    <citation type="submission" date="2016-01" db="EMBL/GenBank/DDBJ databases">
        <authorList>
            <person name="Oliw E.H."/>
        </authorList>
    </citation>
    <scope>NUCLEOTIDE SEQUENCE [LARGE SCALE GENOMIC DNA]</scope>
    <source>
        <strain evidence="7">LMG 27134</strain>
    </source>
</reference>
<dbReference type="EMBL" id="FCOK02000091">
    <property type="protein sequence ID" value="SAL68299.1"/>
    <property type="molecule type" value="Genomic_DNA"/>
</dbReference>
<dbReference type="AlphaFoldDB" id="A0A158JIJ3"/>
<dbReference type="Proteomes" id="UP000054683">
    <property type="component" value="Unassembled WGS sequence"/>
</dbReference>
<name>A0A158JIJ3_9BURK</name>
<dbReference type="InterPro" id="IPR002293">
    <property type="entry name" value="AA/rel_permease1"/>
</dbReference>
<dbReference type="OrthoDB" id="9804700at2"/>
<feature type="transmembrane region" description="Helical" evidence="6">
    <location>
        <begin position="174"/>
        <end position="197"/>
    </location>
</feature>
<organism evidence="7 8">
    <name type="scientific">Caballeronia udeis</name>
    <dbReference type="NCBI Taxonomy" id="1232866"/>
    <lineage>
        <taxon>Bacteria</taxon>
        <taxon>Pseudomonadati</taxon>
        <taxon>Pseudomonadota</taxon>
        <taxon>Betaproteobacteria</taxon>
        <taxon>Burkholderiales</taxon>
        <taxon>Burkholderiaceae</taxon>
        <taxon>Caballeronia</taxon>
    </lineage>
</organism>
<feature type="transmembrane region" description="Helical" evidence="6">
    <location>
        <begin position="308"/>
        <end position="335"/>
    </location>
</feature>